<organism evidence="1 2">
    <name type="scientific">Lyngbya confervoides BDU141951</name>
    <dbReference type="NCBI Taxonomy" id="1574623"/>
    <lineage>
        <taxon>Bacteria</taxon>
        <taxon>Bacillati</taxon>
        <taxon>Cyanobacteriota</taxon>
        <taxon>Cyanophyceae</taxon>
        <taxon>Oscillatoriophycideae</taxon>
        <taxon>Oscillatoriales</taxon>
        <taxon>Microcoleaceae</taxon>
        <taxon>Lyngbya</taxon>
    </lineage>
</organism>
<dbReference type="RefSeq" id="WP_166278566.1">
    <property type="nucleotide sequence ID" value="NZ_JTHE03000004.1"/>
</dbReference>
<evidence type="ECO:0000313" key="1">
    <source>
        <dbReference type="EMBL" id="MCM1981293.1"/>
    </source>
</evidence>
<protein>
    <submittedName>
        <fullName evidence="1">Uncharacterized protein</fullName>
    </submittedName>
</protein>
<keyword evidence="2" id="KW-1185">Reference proteome</keyword>
<gene>
    <name evidence="1" type="ORF">QQ91_0000390</name>
</gene>
<name>A0ABD4SY80_9CYAN</name>
<proteinExistence type="predicted"/>
<evidence type="ECO:0000313" key="2">
    <source>
        <dbReference type="Proteomes" id="UP000031561"/>
    </source>
</evidence>
<dbReference type="EMBL" id="JTHE03000004">
    <property type="protein sequence ID" value="MCM1981293.1"/>
    <property type="molecule type" value="Genomic_DNA"/>
</dbReference>
<comment type="caution">
    <text evidence="1">The sequence shown here is derived from an EMBL/GenBank/DDBJ whole genome shotgun (WGS) entry which is preliminary data.</text>
</comment>
<dbReference type="AlphaFoldDB" id="A0ABD4SY80"/>
<sequence length="156" mass="17579">MANRKPRGTPGDKSICLPIVGEIDYATLVEDRDRFRAYLDEQIAQHPELFPVEIAGGYRFHGFVTSVRQGIKTRRIRLHQSNEAYQIRPDFVTPYMSETAEQAGKALYLRQHGVSYEGIAYVLGKDETHWYRVTQSVGRSSIVGSTVKTPAALPPI</sequence>
<dbReference type="Proteomes" id="UP000031561">
    <property type="component" value="Unassembled WGS sequence"/>
</dbReference>
<accession>A0ABD4SY80</accession>
<reference evidence="1 2" key="1">
    <citation type="journal article" date="2015" name="Genome Announc.">
        <title>Draft Genome Sequence of Filamentous Marine Cyanobacterium Lyngbya confervoides Strain BDU141951.</title>
        <authorList>
            <person name="Chandrababunaidu M.M."/>
            <person name="Sen D."/>
            <person name="Tripathy S."/>
        </authorList>
    </citation>
    <scope>NUCLEOTIDE SEQUENCE [LARGE SCALE GENOMIC DNA]</scope>
    <source>
        <strain evidence="1 2">BDU141951</strain>
    </source>
</reference>